<evidence type="ECO:0000313" key="2">
    <source>
        <dbReference type="EMBL" id="NMP30942.1"/>
    </source>
</evidence>
<name>A0A7Y0LB73_9GAMM</name>
<keyword evidence="1" id="KW-0732">Signal</keyword>
<evidence type="ECO:0000313" key="3">
    <source>
        <dbReference type="Proteomes" id="UP000568664"/>
    </source>
</evidence>
<dbReference type="AlphaFoldDB" id="A0A7Y0LB73"/>
<protein>
    <submittedName>
        <fullName evidence="2">Uncharacterized protein</fullName>
    </submittedName>
</protein>
<dbReference type="RefSeq" id="WP_169074293.1">
    <property type="nucleotide sequence ID" value="NZ_JABBXH010000002.1"/>
</dbReference>
<feature type="chain" id="PRO_5030804428" evidence="1">
    <location>
        <begin position="23"/>
        <end position="106"/>
    </location>
</feature>
<feature type="signal peptide" evidence="1">
    <location>
        <begin position="1"/>
        <end position="22"/>
    </location>
</feature>
<reference evidence="2 3" key="1">
    <citation type="submission" date="2020-04" db="EMBL/GenBank/DDBJ databases">
        <title>Thalassotalea sp. M1531, isolated from the surface of marine red alga.</title>
        <authorList>
            <person name="Pang L."/>
            <person name="Lu D.-C."/>
        </authorList>
    </citation>
    <scope>NUCLEOTIDE SEQUENCE [LARGE SCALE GENOMIC DNA]</scope>
    <source>
        <strain evidence="2 3">M1531</strain>
    </source>
</reference>
<organism evidence="2 3">
    <name type="scientific">Thalassotalea algicola</name>
    <dbReference type="NCBI Taxonomy" id="2716224"/>
    <lineage>
        <taxon>Bacteria</taxon>
        <taxon>Pseudomonadati</taxon>
        <taxon>Pseudomonadota</taxon>
        <taxon>Gammaproteobacteria</taxon>
        <taxon>Alteromonadales</taxon>
        <taxon>Colwelliaceae</taxon>
        <taxon>Thalassotalea</taxon>
    </lineage>
</organism>
<dbReference type="InterPro" id="IPR049848">
    <property type="entry name" value="TapY2-like"/>
</dbReference>
<comment type="caution">
    <text evidence="2">The sequence shown here is derived from an EMBL/GenBank/DDBJ whole genome shotgun (WGS) entry which is preliminary data.</text>
</comment>
<accession>A0A7Y0LB73</accession>
<proteinExistence type="predicted"/>
<dbReference type="NCBIfam" id="NF038109">
    <property type="entry name" value="tapY2_fam"/>
    <property type="match status" value="1"/>
</dbReference>
<dbReference type="Proteomes" id="UP000568664">
    <property type="component" value="Unassembled WGS sequence"/>
</dbReference>
<keyword evidence="3" id="KW-1185">Reference proteome</keyword>
<gene>
    <name evidence="2" type="ORF">HII17_05135</name>
</gene>
<sequence length="106" mass="11483">MLKQTLNIVGIILTMTSLSSFAAKNIDSDKVSVKCFVDLYGGSQTITGAVVKSKQIGKLANKLVNNKIFVPGHSRKQQIYKVHECVLSSGEFKSALAKKVDEATPK</sequence>
<evidence type="ECO:0000256" key="1">
    <source>
        <dbReference type="SAM" id="SignalP"/>
    </source>
</evidence>
<dbReference type="EMBL" id="JABBXH010000002">
    <property type="protein sequence ID" value="NMP30942.1"/>
    <property type="molecule type" value="Genomic_DNA"/>
</dbReference>